<name>A0A951Q855_9CYAN</name>
<evidence type="ECO:0000313" key="3">
    <source>
        <dbReference type="EMBL" id="MBW4657926.1"/>
    </source>
</evidence>
<dbReference type="Pfam" id="PF19493">
    <property type="entry name" value="Trypco1"/>
    <property type="match status" value="1"/>
</dbReference>
<evidence type="ECO:0000259" key="2">
    <source>
        <dbReference type="Pfam" id="PF19493"/>
    </source>
</evidence>
<feature type="compositionally biased region" description="Pro residues" evidence="1">
    <location>
        <begin position="134"/>
        <end position="145"/>
    </location>
</feature>
<proteinExistence type="predicted"/>
<protein>
    <recommendedName>
        <fullName evidence="2">Trypsin-co-occurring domain-containing protein</fullName>
    </recommendedName>
</protein>
<feature type="domain" description="Trypsin-co-occurring" evidence="2">
    <location>
        <begin position="8"/>
        <end position="118"/>
    </location>
</feature>
<dbReference type="AlphaFoldDB" id="A0A951Q855"/>
<dbReference type="InterPro" id="IPR045794">
    <property type="entry name" value="Trypco1"/>
</dbReference>
<reference evidence="3" key="2">
    <citation type="journal article" date="2022" name="Microbiol. Resour. Announc.">
        <title>Metagenome Sequencing to Explore Phylogenomics of Terrestrial Cyanobacteria.</title>
        <authorList>
            <person name="Ward R.D."/>
            <person name="Stajich J.E."/>
            <person name="Johansen J.R."/>
            <person name="Huntemann M."/>
            <person name="Clum A."/>
            <person name="Foster B."/>
            <person name="Foster B."/>
            <person name="Roux S."/>
            <person name="Palaniappan K."/>
            <person name="Varghese N."/>
            <person name="Mukherjee S."/>
            <person name="Reddy T.B.K."/>
            <person name="Daum C."/>
            <person name="Copeland A."/>
            <person name="Chen I.A."/>
            <person name="Ivanova N.N."/>
            <person name="Kyrpides N.C."/>
            <person name="Shapiro N."/>
            <person name="Eloe-Fadrosh E.A."/>
            <person name="Pietrasiak N."/>
        </authorList>
    </citation>
    <scope>NUCLEOTIDE SEQUENCE</scope>
    <source>
        <strain evidence="3">UHER 2000/2452</strain>
    </source>
</reference>
<sequence>MPKLQAVQIDEDTIIYIEAEDDIEVPVAIEEPEEVQRGGGKGWESSGSVMQMARSFEQIQNTIKVYTKYTLNAFKDAALADVQKVTLEFGVNVGGETGMPYIAKGTVACNVKITVECAFPQRRPVEGTARMPQPGIPPGMPPRPANPSSGG</sequence>
<dbReference type="EMBL" id="JAHHHD010000003">
    <property type="protein sequence ID" value="MBW4657926.1"/>
    <property type="molecule type" value="Genomic_DNA"/>
</dbReference>
<accession>A0A951Q855</accession>
<reference evidence="3" key="1">
    <citation type="submission" date="2021-05" db="EMBL/GenBank/DDBJ databases">
        <authorList>
            <person name="Pietrasiak N."/>
            <person name="Ward R."/>
            <person name="Stajich J.E."/>
            <person name="Kurbessoian T."/>
        </authorList>
    </citation>
    <scope>NUCLEOTIDE SEQUENCE</scope>
    <source>
        <strain evidence="3">UHER 2000/2452</strain>
    </source>
</reference>
<organism evidence="3 4">
    <name type="scientific">Drouetiella hepatica Uher 2000/2452</name>
    <dbReference type="NCBI Taxonomy" id="904376"/>
    <lineage>
        <taxon>Bacteria</taxon>
        <taxon>Bacillati</taxon>
        <taxon>Cyanobacteriota</taxon>
        <taxon>Cyanophyceae</taxon>
        <taxon>Oculatellales</taxon>
        <taxon>Oculatellaceae</taxon>
        <taxon>Drouetiella</taxon>
    </lineage>
</organism>
<gene>
    <name evidence="3" type="ORF">KME15_04575</name>
</gene>
<dbReference type="NCBIfam" id="NF041216">
    <property type="entry name" value="CU044_2847_fam"/>
    <property type="match status" value="1"/>
</dbReference>
<evidence type="ECO:0000256" key="1">
    <source>
        <dbReference type="SAM" id="MobiDB-lite"/>
    </source>
</evidence>
<dbReference type="Proteomes" id="UP000757435">
    <property type="component" value="Unassembled WGS sequence"/>
</dbReference>
<feature type="region of interest" description="Disordered" evidence="1">
    <location>
        <begin position="124"/>
        <end position="151"/>
    </location>
</feature>
<comment type="caution">
    <text evidence="3">The sequence shown here is derived from an EMBL/GenBank/DDBJ whole genome shotgun (WGS) entry which is preliminary data.</text>
</comment>
<evidence type="ECO:0000313" key="4">
    <source>
        <dbReference type="Proteomes" id="UP000757435"/>
    </source>
</evidence>